<dbReference type="AlphaFoldDB" id="A0A3R7FPJ1"/>
<organism evidence="2 3">
    <name type="scientific">Clonorchis sinensis</name>
    <name type="common">Chinese liver fluke</name>
    <dbReference type="NCBI Taxonomy" id="79923"/>
    <lineage>
        <taxon>Eukaryota</taxon>
        <taxon>Metazoa</taxon>
        <taxon>Spiralia</taxon>
        <taxon>Lophotrochozoa</taxon>
        <taxon>Platyhelminthes</taxon>
        <taxon>Trematoda</taxon>
        <taxon>Digenea</taxon>
        <taxon>Opisthorchiida</taxon>
        <taxon>Opisthorchiata</taxon>
        <taxon>Opisthorchiidae</taxon>
        <taxon>Clonorchis</taxon>
    </lineage>
</organism>
<protein>
    <submittedName>
        <fullName evidence="2">Uncharacterized protein</fullName>
    </submittedName>
</protein>
<accession>A0A3R7FPJ1</accession>
<gene>
    <name evidence="2" type="ORF">CSKR_104087</name>
</gene>
<proteinExistence type="predicted"/>
<evidence type="ECO:0000256" key="1">
    <source>
        <dbReference type="SAM" id="MobiDB-lite"/>
    </source>
</evidence>
<reference evidence="2 3" key="1">
    <citation type="journal article" date="2018" name="Biotechnol. Adv.">
        <title>Improved genomic resources and new bioinformatic workflow for the carcinogenic parasite Clonorchis sinensis: Biotechnological implications.</title>
        <authorList>
            <person name="Wang D."/>
            <person name="Korhonen P.K."/>
            <person name="Gasser R.B."/>
            <person name="Young N.D."/>
        </authorList>
    </citation>
    <scope>NUCLEOTIDE SEQUENCE [LARGE SCALE GENOMIC DNA]</scope>
    <source>
        <strain evidence="2">Cs-k2</strain>
    </source>
</reference>
<sequence length="288" mass="31810">MPIVAQPERGKQQHNGEEGTTSGTCLLREKSARFWEQEELASGTKSSVMKPGKTNGVKESETTEANQNFEGKPGRLDPDEKRLGPDENSVRCCKYRRKWATGNGRGSKKMVAKVPPDWEIRISVAALAGLDEKIVTGGVMGTFDSLGGPWRCRPVTSRLNERRLSGAFKPTRSEYLRIAMQETVTGGKNPVYVLQQVSGCQKAYGQGESIYLILGRNGTEVLVEDLKLIYLMQAQELETYIVCGVASTTELHPVERYGTVQLPGERQPLNDKKETNPGNFGESPDPVY</sequence>
<dbReference type="Proteomes" id="UP000286415">
    <property type="component" value="Unassembled WGS sequence"/>
</dbReference>
<evidence type="ECO:0000313" key="3">
    <source>
        <dbReference type="Proteomes" id="UP000286415"/>
    </source>
</evidence>
<keyword evidence="3" id="KW-1185">Reference proteome</keyword>
<feature type="compositionally biased region" description="Basic and acidic residues" evidence="1">
    <location>
        <begin position="72"/>
        <end position="87"/>
    </location>
</feature>
<comment type="caution">
    <text evidence="2">The sequence shown here is derived from an EMBL/GenBank/DDBJ whole genome shotgun (WGS) entry which is preliminary data.</text>
</comment>
<feature type="region of interest" description="Disordered" evidence="1">
    <location>
        <begin position="1"/>
        <end position="87"/>
    </location>
</feature>
<evidence type="ECO:0000313" key="2">
    <source>
        <dbReference type="EMBL" id="KAG5448658.1"/>
    </source>
</evidence>
<dbReference type="InParanoid" id="A0A3R7FPJ1"/>
<feature type="region of interest" description="Disordered" evidence="1">
    <location>
        <begin position="259"/>
        <end position="288"/>
    </location>
</feature>
<dbReference type="EMBL" id="NIRI02000042">
    <property type="protein sequence ID" value="KAG5448658.1"/>
    <property type="molecule type" value="Genomic_DNA"/>
</dbReference>
<name>A0A3R7FPJ1_CLOSI</name>
<feature type="compositionally biased region" description="Basic and acidic residues" evidence="1">
    <location>
        <begin position="27"/>
        <end position="36"/>
    </location>
</feature>
<reference evidence="2 3" key="2">
    <citation type="journal article" date="2021" name="Genomics">
        <title>High-quality reference genome for Clonorchis sinensis.</title>
        <authorList>
            <person name="Young N.D."/>
            <person name="Stroehlein A.J."/>
            <person name="Kinkar L."/>
            <person name="Wang T."/>
            <person name="Sohn W.M."/>
            <person name="Chang B.C.H."/>
            <person name="Kaur P."/>
            <person name="Weisz D."/>
            <person name="Dudchenko O."/>
            <person name="Aiden E.L."/>
            <person name="Korhonen P.K."/>
            <person name="Gasser R.B."/>
        </authorList>
    </citation>
    <scope>NUCLEOTIDE SEQUENCE [LARGE SCALE GENOMIC DNA]</scope>
    <source>
        <strain evidence="2">Cs-k2</strain>
    </source>
</reference>
<feature type="compositionally biased region" description="Basic and acidic residues" evidence="1">
    <location>
        <begin position="8"/>
        <end position="17"/>
    </location>
</feature>